<feature type="region of interest" description="Disordered" evidence="1">
    <location>
        <begin position="1"/>
        <end position="39"/>
    </location>
</feature>
<proteinExistence type="predicted"/>
<dbReference type="VEuPathDB" id="FungiDB:A1Q1_04040"/>
<dbReference type="GeneID" id="25987553"/>
<accession>J6EWJ0</accession>
<dbReference type="RefSeq" id="XP_014177892.1">
    <property type="nucleotide sequence ID" value="XM_014322417.1"/>
</dbReference>
<sequence length="268" mass="28170">MAAATGVPENSTTEQTPQAPQADRIMRLPPLPNPLSQRGPAAFAQAGEAMNTLNMLSAGAANGTVVFVIHKLTADYPYPTNTSYPVPPLPPIPVPLGVKRYRPQPSKTILPDLSPPIPPSSPLYGIEDADEAVAAHNKAYPQFVARYEFKGSTLLVRIGGGGWIRVFLSGSDVLGVRFLPSRSTSVLSAAKREPKLTSGASCSCSSALGPLGADYGAVQLFAHEHSPDPLPHPSAVQAALRAVPLLSSPPERDRRIPAGTHRLVAVSA</sequence>
<evidence type="ECO:0000313" key="2">
    <source>
        <dbReference type="EMBL" id="EJT47182.1"/>
    </source>
</evidence>
<dbReference type="HOGENOM" id="CLU_090757_0_0_1"/>
<feature type="compositionally biased region" description="Polar residues" evidence="1">
    <location>
        <begin position="8"/>
        <end position="19"/>
    </location>
</feature>
<dbReference type="Proteomes" id="UP000002748">
    <property type="component" value="Unassembled WGS sequence"/>
</dbReference>
<dbReference type="EMBL" id="ALBS01000261">
    <property type="protein sequence ID" value="EJT47182.1"/>
    <property type="molecule type" value="Genomic_DNA"/>
</dbReference>
<gene>
    <name evidence="2" type="ORF">A1Q1_04040</name>
</gene>
<dbReference type="AlphaFoldDB" id="J6EWJ0"/>
<dbReference type="KEGG" id="tasa:A1Q1_04040"/>
<comment type="caution">
    <text evidence="2">The sequence shown here is derived from an EMBL/GenBank/DDBJ whole genome shotgun (WGS) entry which is preliminary data.</text>
</comment>
<evidence type="ECO:0000313" key="3">
    <source>
        <dbReference type="Proteomes" id="UP000002748"/>
    </source>
</evidence>
<name>J6EWJ0_TRIAS</name>
<protein>
    <submittedName>
        <fullName evidence="2">Uncharacterized protein</fullName>
    </submittedName>
</protein>
<organism evidence="2 3">
    <name type="scientific">Trichosporon asahii var. asahii (strain ATCC 90039 / CBS 2479 / JCM 2466 / KCTC 7840 / NBRC 103889/ NCYC 2677 / UAMH 7654)</name>
    <name type="common">Yeast</name>
    <dbReference type="NCBI Taxonomy" id="1186058"/>
    <lineage>
        <taxon>Eukaryota</taxon>
        <taxon>Fungi</taxon>
        <taxon>Dikarya</taxon>
        <taxon>Basidiomycota</taxon>
        <taxon>Agaricomycotina</taxon>
        <taxon>Tremellomycetes</taxon>
        <taxon>Trichosporonales</taxon>
        <taxon>Trichosporonaceae</taxon>
        <taxon>Trichosporon</taxon>
    </lineage>
</organism>
<evidence type="ECO:0000256" key="1">
    <source>
        <dbReference type="SAM" id="MobiDB-lite"/>
    </source>
</evidence>
<reference evidence="2 3" key="1">
    <citation type="journal article" date="2012" name="Eukaryot. Cell">
        <title>Draft genome sequence of CBS 2479, the standard type strain of Trichosporon asahii.</title>
        <authorList>
            <person name="Yang R.Y."/>
            <person name="Li H.T."/>
            <person name="Zhu H."/>
            <person name="Zhou G.P."/>
            <person name="Wang M."/>
            <person name="Wang L."/>
        </authorList>
    </citation>
    <scope>NUCLEOTIDE SEQUENCE [LARGE SCALE GENOMIC DNA]</scope>
    <source>
        <strain evidence="3">ATCC 90039 / CBS 2479 / JCM 2466 / KCTC 7840 / NCYC 2677 / UAMH 7654</strain>
    </source>
</reference>